<gene>
    <name evidence="2" type="ORF">AW11_01674</name>
</gene>
<dbReference type="AlphaFoldDB" id="A0A011QJZ7"/>
<dbReference type="Proteomes" id="UP000022141">
    <property type="component" value="Unassembled WGS sequence"/>
</dbReference>
<proteinExistence type="predicted"/>
<feature type="transmembrane region" description="Helical" evidence="1">
    <location>
        <begin position="113"/>
        <end position="132"/>
    </location>
</feature>
<feature type="transmembrane region" description="Helical" evidence="1">
    <location>
        <begin position="240"/>
        <end position="262"/>
    </location>
</feature>
<dbReference type="PATRIC" id="fig|1454004.3.peg.1724"/>
<keyword evidence="3" id="KW-1185">Reference proteome</keyword>
<dbReference type="EMBL" id="JEMY01000017">
    <property type="protein sequence ID" value="EXI89350.1"/>
    <property type="molecule type" value="Genomic_DNA"/>
</dbReference>
<evidence type="ECO:0000313" key="3">
    <source>
        <dbReference type="Proteomes" id="UP000022141"/>
    </source>
</evidence>
<name>A0A011QJZ7_ACCRE</name>
<reference evidence="2" key="1">
    <citation type="submission" date="2014-02" db="EMBL/GenBank/DDBJ databases">
        <title>Expanding our view of genomic diversity in Candidatus Accumulibacter clades.</title>
        <authorList>
            <person name="Skennerton C.T."/>
            <person name="Barr J.J."/>
            <person name="Slater F.R."/>
            <person name="Bond P.L."/>
            <person name="Tyson G.W."/>
        </authorList>
    </citation>
    <scope>NUCLEOTIDE SEQUENCE [LARGE SCALE GENOMIC DNA]</scope>
</reference>
<feature type="transmembrane region" description="Helical" evidence="1">
    <location>
        <begin position="274"/>
        <end position="291"/>
    </location>
</feature>
<protein>
    <submittedName>
        <fullName evidence="2">Uncharacterized protein</fullName>
    </submittedName>
</protein>
<evidence type="ECO:0000256" key="1">
    <source>
        <dbReference type="SAM" id="Phobius"/>
    </source>
</evidence>
<organism evidence="2 3">
    <name type="scientific">Accumulibacter regalis</name>
    <dbReference type="NCBI Taxonomy" id="522306"/>
    <lineage>
        <taxon>Bacteria</taxon>
        <taxon>Pseudomonadati</taxon>
        <taxon>Pseudomonadota</taxon>
        <taxon>Betaproteobacteria</taxon>
        <taxon>Candidatus Accumulibacter</taxon>
    </lineage>
</organism>
<feature type="transmembrane region" description="Helical" evidence="1">
    <location>
        <begin position="6"/>
        <end position="30"/>
    </location>
</feature>
<accession>A0A011QJZ7</accession>
<sequence>MANQSGAMLFAMLLGVLLAAAVAWGVAGAYRRHMLALMRKAAPPDAAHAMFTERGTLPARHPPARLDLAANRRAALRFLLLLSTLSLLIGVSQSWLALLFVYDRGGAFSLNRLLVLGAVYAWPMVMGWGLVLRWSWARVVAGIAAYMLAMSVLVMLTSNAAQTIAGVGAWLAGVVAIPMLVTLAIAASGRIRAVAPYLLPFFLLLSGASVAAVQALAIGVESAPAWLTGMVEIVGAWGTLLTFVLAPWLLLAWPVYALGRWLARAYRGKRFSDLGYLFAAYWFVILAASALPALQTVGLVGLTQLLPWLWLPIAWRVLPRWLAQAAPPSPPTLLVLRVFQRDAQVERLFDRIVERWRLSGNTLLIAGTDLISRTLDPDDLFAFLNGQLAGRFIASEAEIPVRLAGLDLQPDPDGRYRVNECYCFDSTWQPALRALVQASDVVLMDLRGFTPENQGCRFELRVLAAASHLRRVLLLHDGQTAGAAAAAEFAAAPADRFVWLEAGRLNSRKTGEVLAALFGAAPPPLSHHSAPAR</sequence>
<feature type="transmembrane region" description="Helical" evidence="1">
    <location>
        <begin position="197"/>
        <end position="220"/>
    </location>
</feature>
<feature type="transmembrane region" description="Helical" evidence="1">
    <location>
        <begin position="164"/>
        <end position="185"/>
    </location>
</feature>
<comment type="caution">
    <text evidence="2">The sequence shown here is derived from an EMBL/GenBank/DDBJ whole genome shotgun (WGS) entry which is preliminary data.</text>
</comment>
<keyword evidence="1" id="KW-0812">Transmembrane</keyword>
<evidence type="ECO:0000313" key="2">
    <source>
        <dbReference type="EMBL" id="EXI89350.1"/>
    </source>
</evidence>
<keyword evidence="1" id="KW-1133">Transmembrane helix</keyword>
<feature type="transmembrane region" description="Helical" evidence="1">
    <location>
        <begin position="78"/>
        <end position="101"/>
    </location>
</feature>
<feature type="transmembrane region" description="Helical" evidence="1">
    <location>
        <begin position="139"/>
        <end position="158"/>
    </location>
</feature>
<dbReference type="eggNOG" id="ENOG503267W">
    <property type="taxonomic scope" value="Bacteria"/>
</dbReference>
<keyword evidence="1" id="KW-0472">Membrane</keyword>